<protein>
    <submittedName>
        <fullName evidence="2">Uncharacterized protein</fullName>
    </submittedName>
</protein>
<evidence type="ECO:0000256" key="1">
    <source>
        <dbReference type="SAM" id="MobiDB-lite"/>
    </source>
</evidence>
<dbReference type="EMBL" id="JAUYZG010000012">
    <property type="protein sequence ID" value="KAK2893104.1"/>
    <property type="molecule type" value="Genomic_DNA"/>
</dbReference>
<name>A0AA88TWH6_9TELE</name>
<organism evidence="2 3">
    <name type="scientific">Cirrhinus molitorella</name>
    <name type="common">mud carp</name>
    <dbReference type="NCBI Taxonomy" id="172907"/>
    <lineage>
        <taxon>Eukaryota</taxon>
        <taxon>Metazoa</taxon>
        <taxon>Chordata</taxon>
        <taxon>Craniata</taxon>
        <taxon>Vertebrata</taxon>
        <taxon>Euteleostomi</taxon>
        <taxon>Actinopterygii</taxon>
        <taxon>Neopterygii</taxon>
        <taxon>Teleostei</taxon>
        <taxon>Ostariophysi</taxon>
        <taxon>Cypriniformes</taxon>
        <taxon>Cyprinidae</taxon>
        <taxon>Labeoninae</taxon>
        <taxon>Labeonini</taxon>
        <taxon>Cirrhinus</taxon>
    </lineage>
</organism>
<proteinExistence type="predicted"/>
<dbReference type="AlphaFoldDB" id="A0AA88TWH6"/>
<dbReference type="PROSITE" id="PS51257">
    <property type="entry name" value="PROKAR_LIPOPROTEIN"/>
    <property type="match status" value="1"/>
</dbReference>
<comment type="caution">
    <text evidence="2">The sequence shown here is derived from an EMBL/GenBank/DDBJ whole genome shotgun (WGS) entry which is preliminary data.</text>
</comment>
<feature type="compositionally biased region" description="Low complexity" evidence="1">
    <location>
        <begin position="56"/>
        <end position="66"/>
    </location>
</feature>
<accession>A0AA88TWH6</accession>
<evidence type="ECO:0000313" key="3">
    <source>
        <dbReference type="Proteomes" id="UP001187343"/>
    </source>
</evidence>
<feature type="region of interest" description="Disordered" evidence="1">
    <location>
        <begin position="55"/>
        <end position="74"/>
    </location>
</feature>
<reference evidence="2" key="1">
    <citation type="submission" date="2023-08" db="EMBL/GenBank/DDBJ databases">
        <title>Chromosome-level Genome Assembly of mud carp (Cirrhinus molitorella).</title>
        <authorList>
            <person name="Liu H."/>
        </authorList>
    </citation>
    <scope>NUCLEOTIDE SEQUENCE</scope>
    <source>
        <strain evidence="2">Prfri</strain>
        <tissue evidence="2">Muscle</tissue>
    </source>
</reference>
<keyword evidence="3" id="KW-1185">Reference proteome</keyword>
<gene>
    <name evidence="2" type="ORF">Q8A67_013092</name>
</gene>
<sequence length="74" mass="8022">MCRAGVPPGQRCARGAFTAALWSACTREGERDALLRFGTSSPGVIHDQVFRRTGARLSPSSWPRSRSGTRGRTC</sequence>
<evidence type="ECO:0000313" key="2">
    <source>
        <dbReference type="EMBL" id="KAK2893104.1"/>
    </source>
</evidence>
<dbReference type="Proteomes" id="UP001187343">
    <property type="component" value="Unassembled WGS sequence"/>
</dbReference>